<evidence type="ECO:0000313" key="2">
    <source>
        <dbReference type="EMBL" id="KAF7393722.1"/>
    </source>
</evidence>
<comment type="caution">
    <text evidence="2">The sequence shown here is derived from an EMBL/GenBank/DDBJ whole genome shotgun (WGS) entry which is preliminary data.</text>
</comment>
<dbReference type="AlphaFoldDB" id="A0A834N290"/>
<accession>A0A834N290</accession>
<protein>
    <submittedName>
        <fullName evidence="2">Uncharacterized protein</fullName>
    </submittedName>
</protein>
<evidence type="ECO:0000256" key="1">
    <source>
        <dbReference type="SAM" id="MobiDB-lite"/>
    </source>
</evidence>
<organism evidence="2 3">
    <name type="scientific">Vespula germanica</name>
    <name type="common">German yellow jacket</name>
    <name type="synonym">Paravespula germanica</name>
    <dbReference type="NCBI Taxonomy" id="30212"/>
    <lineage>
        <taxon>Eukaryota</taxon>
        <taxon>Metazoa</taxon>
        <taxon>Ecdysozoa</taxon>
        <taxon>Arthropoda</taxon>
        <taxon>Hexapoda</taxon>
        <taxon>Insecta</taxon>
        <taxon>Pterygota</taxon>
        <taxon>Neoptera</taxon>
        <taxon>Endopterygota</taxon>
        <taxon>Hymenoptera</taxon>
        <taxon>Apocrita</taxon>
        <taxon>Aculeata</taxon>
        <taxon>Vespoidea</taxon>
        <taxon>Vespidae</taxon>
        <taxon>Vespinae</taxon>
        <taxon>Vespula</taxon>
    </lineage>
</organism>
<feature type="region of interest" description="Disordered" evidence="1">
    <location>
        <begin position="130"/>
        <end position="167"/>
    </location>
</feature>
<sequence>MAVNGDTLRTASVEPTMEEREVHSPLYWLYLWNENFKEHEGCDRSRHVQQSSKSQRVFKEVERDLVSRNVHSKKKIQRKEPRVEDDGKVEERIASYRIGEEKRKEHGGQVLAERYVLYTDILGLERAAAAATRARARGRTHRNAGEPAAGPEAGPTNDQPVHSEEDA</sequence>
<dbReference type="Proteomes" id="UP000617340">
    <property type="component" value="Unassembled WGS sequence"/>
</dbReference>
<gene>
    <name evidence="2" type="ORF">HZH68_010541</name>
</gene>
<dbReference type="EMBL" id="JACSDZ010000010">
    <property type="protein sequence ID" value="KAF7393722.1"/>
    <property type="molecule type" value="Genomic_DNA"/>
</dbReference>
<keyword evidence="3" id="KW-1185">Reference proteome</keyword>
<proteinExistence type="predicted"/>
<name>A0A834N290_VESGE</name>
<evidence type="ECO:0000313" key="3">
    <source>
        <dbReference type="Proteomes" id="UP000617340"/>
    </source>
</evidence>
<feature type="compositionally biased region" description="Low complexity" evidence="1">
    <location>
        <begin position="145"/>
        <end position="155"/>
    </location>
</feature>
<reference evidence="2" key="1">
    <citation type="journal article" date="2020" name="G3 (Bethesda)">
        <title>High-Quality Assemblies for Three Invasive Social Wasps from the &lt;i&gt;Vespula&lt;/i&gt; Genus.</title>
        <authorList>
            <person name="Harrop T.W.R."/>
            <person name="Guhlin J."/>
            <person name="McLaughlin G.M."/>
            <person name="Permina E."/>
            <person name="Stockwell P."/>
            <person name="Gilligan J."/>
            <person name="Le Lec M.F."/>
            <person name="Gruber M.A.M."/>
            <person name="Quinn O."/>
            <person name="Lovegrove M."/>
            <person name="Duncan E.J."/>
            <person name="Remnant E.J."/>
            <person name="Van Eeckhoven J."/>
            <person name="Graham B."/>
            <person name="Knapp R.A."/>
            <person name="Langford K.W."/>
            <person name="Kronenberg Z."/>
            <person name="Press M.O."/>
            <person name="Eacker S.M."/>
            <person name="Wilson-Rankin E.E."/>
            <person name="Purcell J."/>
            <person name="Lester P.J."/>
            <person name="Dearden P.K."/>
        </authorList>
    </citation>
    <scope>NUCLEOTIDE SEQUENCE</scope>
    <source>
        <strain evidence="2">Linc-1</strain>
    </source>
</reference>